<dbReference type="PANTHER" id="PTHR16222">
    <property type="entry name" value="ADP-RIBOSYLGLYCOHYDROLASE"/>
    <property type="match status" value="1"/>
</dbReference>
<dbReference type="PANTHER" id="PTHR16222:SF12">
    <property type="entry name" value="ADP-RIBOSYLGLYCOHYDROLASE-RELATED"/>
    <property type="match status" value="1"/>
</dbReference>
<sequence length="344" mass="37090">MDAADPAPPLANTYWVLPGQLLAGEHPAGPTPESTLARLARLRSAGVASIIDLTEPEEVGGYDDALPLAVEYRRKPIRDHGVPERREHMCEILDCLHEALRVGRPSYVHCLAGIGRTATVIGCFLVERGLTGEQALDELARLWQQSERSRDWAIIPETAAQAEYVRVWTPRVIRAPQATSRLIRCSDPGALSAARALRERFLGALLGLAAGDAVAAATQYRRAGTFAPVADLLGGGPFGLPRGGWSDDTAMALCLAESLLECGGFDPFDQVERYRRWQRGPSFGDRPMPGHYREHCPGTGGGQVAPAAVFRLPRPDATRPGTALARRSGRVVQLRLAAGSGAQR</sequence>
<dbReference type="InterPro" id="IPR005502">
    <property type="entry name" value="Ribosyl_crysJ1"/>
</dbReference>
<dbReference type="GO" id="GO:0003875">
    <property type="term" value="F:ADP-ribosylarginine hydrolase activity"/>
    <property type="evidence" value="ECO:0007669"/>
    <property type="project" value="UniProtKB-EC"/>
</dbReference>
<dbReference type="Pfam" id="PF03747">
    <property type="entry name" value="ADP_ribosyl_GH"/>
    <property type="match status" value="1"/>
</dbReference>
<dbReference type="Gene3D" id="3.90.190.10">
    <property type="entry name" value="Protein tyrosine phosphatase superfamily"/>
    <property type="match status" value="1"/>
</dbReference>
<dbReference type="FunFam" id="3.90.190.10:FF:000157">
    <property type="entry name" value="Protein-tyrosine phosphatase"/>
    <property type="match status" value="1"/>
</dbReference>
<dbReference type="SUPFAM" id="SSF52799">
    <property type="entry name" value="(Phosphotyrosine protein) phosphatases II"/>
    <property type="match status" value="1"/>
</dbReference>
<comment type="caution">
    <text evidence="2">The sequence shown here is derived from an EMBL/GenBank/DDBJ whole genome shotgun (WGS) entry which is preliminary data.</text>
</comment>
<dbReference type="SUPFAM" id="SSF101478">
    <property type="entry name" value="ADP-ribosylglycohydrolase"/>
    <property type="match status" value="1"/>
</dbReference>
<reference evidence="2" key="1">
    <citation type="submission" date="2013-08" db="EMBL/GenBank/DDBJ databases">
        <authorList>
            <person name="Mendez C."/>
            <person name="Richter M."/>
            <person name="Ferrer M."/>
            <person name="Sanchez J."/>
        </authorList>
    </citation>
    <scope>NUCLEOTIDE SEQUENCE</scope>
</reference>
<accession>T1CST5</accession>
<keyword evidence="2" id="KW-0326">Glycosidase</keyword>
<protein>
    <submittedName>
        <fullName evidence="2">ADP-ribosylation/Crystallin J1</fullName>
        <ecNumber evidence="2">3.2.2.19</ecNumber>
    </submittedName>
</protein>
<dbReference type="PROSITE" id="PS00383">
    <property type="entry name" value="TYR_PHOSPHATASE_1"/>
    <property type="match status" value="1"/>
</dbReference>
<evidence type="ECO:0000313" key="2">
    <source>
        <dbReference type="EMBL" id="EQD71609.1"/>
    </source>
</evidence>
<dbReference type="EC" id="3.2.2.19" evidence="2"/>
<dbReference type="AlphaFoldDB" id="T1CST5"/>
<dbReference type="Gene3D" id="1.10.4080.10">
    <property type="entry name" value="ADP-ribosylation/Crystallin J1"/>
    <property type="match status" value="1"/>
</dbReference>
<dbReference type="InterPro" id="IPR036705">
    <property type="entry name" value="Ribosyl_crysJ1_sf"/>
</dbReference>
<dbReference type="InterPro" id="IPR029021">
    <property type="entry name" value="Prot-tyrosine_phosphatase-like"/>
</dbReference>
<dbReference type="InterPro" id="IPR050792">
    <property type="entry name" value="ADP-ribosylglycohydrolase"/>
</dbReference>
<keyword evidence="2" id="KW-0378">Hydrolase</keyword>
<dbReference type="InterPro" id="IPR016130">
    <property type="entry name" value="Tyr_Pase_AS"/>
</dbReference>
<name>T1CST5_9ZZZZ</name>
<gene>
    <name evidence="2" type="ORF">B1A_05714</name>
</gene>
<dbReference type="EMBL" id="AUZX01004169">
    <property type="protein sequence ID" value="EQD71609.1"/>
    <property type="molecule type" value="Genomic_DNA"/>
</dbReference>
<feature type="domain" description="Tyrosine specific protein phosphatases" evidence="1">
    <location>
        <begin position="87"/>
        <end position="139"/>
    </location>
</feature>
<reference evidence="2" key="2">
    <citation type="journal article" date="2014" name="ISME J.">
        <title>Microbial stratification in low pH oxic and suboxic macroscopic growths along an acid mine drainage.</title>
        <authorList>
            <person name="Mendez-Garcia C."/>
            <person name="Mesa V."/>
            <person name="Sprenger R.R."/>
            <person name="Richter M."/>
            <person name="Diez M.S."/>
            <person name="Solano J."/>
            <person name="Bargiela R."/>
            <person name="Golyshina O.V."/>
            <person name="Manteca A."/>
            <person name="Ramos J.L."/>
            <person name="Gallego J.R."/>
            <person name="Llorente I."/>
            <person name="Martins Dos Santos V.A."/>
            <person name="Jensen O.N."/>
            <person name="Pelaez A.I."/>
            <person name="Sanchez J."/>
            <person name="Ferrer M."/>
        </authorList>
    </citation>
    <scope>NUCLEOTIDE SEQUENCE</scope>
</reference>
<dbReference type="InterPro" id="IPR000387">
    <property type="entry name" value="Tyr_Pase_dom"/>
</dbReference>
<evidence type="ECO:0000259" key="1">
    <source>
        <dbReference type="PROSITE" id="PS50056"/>
    </source>
</evidence>
<organism evidence="2">
    <name type="scientific">mine drainage metagenome</name>
    <dbReference type="NCBI Taxonomy" id="410659"/>
    <lineage>
        <taxon>unclassified sequences</taxon>
        <taxon>metagenomes</taxon>
        <taxon>ecological metagenomes</taxon>
    </lineage>
</organism>
<dbReference type="Pfam" id="PF22785">
    <property type="entry name" value="Tc-R-P"/>
    <property type="match status" value="1"/>
</dbReference>
<proteinExistence type="predicted"/>
<dbReference type="PROSITE" id="PS50056">
    <property type="entry name" value="TYR_PHOSPHATASE_2"/>
    <property type="match status" value="1"/>
</dbReference>